<proteinExistence type="predicted"/>
<reference evidence="1" key="1">
    <citation type="submission" date="2014-11" db="EMBL/GenBank/DDBJ databases">
        <authorList>
            <person name="Amaro Gonzalez C."/>
        </authorList>
    </citation>
    <scope>NUCLEOTIDE SEQUENCE</scope>
</reference>
<dbReference type="EMBL" id="GBXM01109037">
    <property type="protein sequence ID" value="JAG99539.1"/>
    <property type="molecule type" value="Transcribed_RNA"/>
</dbReference>
<organism evidence="1">
    <name type="scientific">Anguilla anguilla</name>
    <name type="common">European freshwater eel</name>
    <name type="synonym">Muraena anguilla</name>
    <dbReference type="NCBI Taxonomy" id="7936"/>
    <lineage>
        <taxon>Eukaryota</taxon>
        <taxon>Metazoa</taxon>
        <taxon>Chordata</taxon>
        <taxon>Craniata</taxon>
        <taxon>Vertebrata</taxon>
        <taxon>Euteleostomi</taxon>
        <taxon>Actinopterygii</taxon>
        <taxon>Neopterygii</taxon>
        <taxon>Teleostei</taxon>
        <taxon>Anguilliformes</taxon>
        <taxon>Anguillidae</taxon>
        <taxon>Anguilla</taxon>
    </lineage>
</organism>
<dbReference type="AlphaFoldDB" id="A0A0E9P622"/>
<sequence>MQNQKAQAAHNNNHHHKAFIKLKLTVSVMPSLSFPSVQAPV</sequence>
<name>A0A0E9P622_ANGAN</name>
<protein>
    <submittedName>
        <fullName evidence="1">Uncharacterized protein</fullName>
    </submittedName>
</protein>
<evidence type="ECO:0000313" key="1">
    <source>
        <dbReference type="EMBL" id="JAG99539.1"/>
    </source>
</evidence>
<reference evidence="1" key="2">
    <citation type="journal article" date="2015" name="Fish Shellfish Immunol.">
        <title>Early steps in the European eel (Anguilla anguilla)-Vibrio vulnificus interaction in the gills: Role of the RtxA13 toxin.</title>
        <authorList>
            <person name="Callol A."/>
            <person name="Pajuelo D."/>
            <person name="Ebbesson L."/>
            <person name="Teles M."/>
            <person name="MacKenzie S."/>
            <person name="Amaro C."/>
        </authorList>
    </citation>
    <scope>NUCLEOTIDE SEQUENCE</scope>
</reference>
<accession>A0A0E9P622</accession>